<name>A0A560HRD9_9PROT</name>
<sequence>MTAGTHLRPGFVLALMLGFGAVAVYMLTPPLVERVSDALERRQARSTQLAVARATAGQREELARRVGAMEHVVDEQALFQKGLNVGALQATISMAVQGSGGVVRSMDTATEGIGNGRQRLTSRVAIDATPEAIQNALTQLEAGRPRLLIQAMHLHPATTQAPDGPVVLTLELEIDAYADLAAH</sequence>
<keyword evidence="1" id="KW-1133">Transmembrane helix</keyword>
<gene>
    <name evidence="2" type="ORF">FBZ92_12757</name>
</gene>
<proteinExistence type="predicted"/>
<dbReference type="Proteomes" id="UP000318050">
    <property type="component" value="Unassembled WGS sequence"/>
</dbReference>
<dbReference type="AlphaFoldDB" id="A0A560HRD9"/>
<protein>
    <submittedName>
        <fullName evidence="2">Type II secretion system (T2SS) protein M subtype b</fullName>
    </submittedName>
</protein>
<evidence type="ECO:0000256" key="1">
    <source>
        <dbReference type="SAM" id="Phobius"/>
    </source>
</evidence>
<organism evidence="2 3">
    <name type="scientific">Nitrospirillum amazonense</name>
    <dbReference type="NCBI Taxonomy" id="28077"/>
    <lineage>
        <taxon>Bacteria</taxon>
        <taxon>Pseudomonadati</taxon>
        <taxon>Pseudomonadota</taxon>
        <taxon>Alphaproteobacteria</taxon>
        <taxon>Rhodospirillales</taxon>
        <taxon>Azospirillaceae</taxon>
        <taxon>Nitrospirillum</taxon>
    </lineage>
</organism>
<evidence type="ECO:0000313" key="2">
    <source>
        <dbReference type="EMBL" id="TWB48955.1"/>
    </source>
</evidence>
<evidence type="ECO:0000313" key="3">
    <source>
        <dbReference type="Proteomes" id="UP000318050"/>
    </source>
</evidence>
<comment type="caution">
    <text evidence="2">The sequence shown here is derived from an EMBL/GenBank/DDBJ whole genome shotgun (WGS) entry which is preliminary data.</text>
</comment>
<reference evidence="2 3" key="1">
    <citation type="submission" date="2019-06" db="EMBL/GenBank/DDBJ databases">
        <title>Genomic Encyclopedia of Type Strains, Phase IV (KMG-V): Genome sequencing to study the core and pangenomes of soil and plant-associated prokaryotes.</title>
        <authorList>
            <person name="Whitman W."/>
        </authorList>
    </citation>
    <scope>NUCLEOTIDE SEQUENCE [LARGE SCALE GENOMIC DNA]</scope>
    <source>
        <strain evidence="2 3">BR 11140</strain>
    </source>
</reference>
<dbReference type="EMBL" id="VITT01000027">
    <property type="protein sequence ID" value="TWB48955.1"/>
    <property type="molecule type" value="Genomic_DNA"/>
</dbReference>
<dbReference type="OrthoDB" id="7362487at2"/>
<keyword evidence="1" id="KW-0472">Membrane</keyword>
<accession>A0A560HRD9</accession>
<keyword evidence="1" id="KW-0812">Transmembrane</keyword>
<feature type="transmembrane region" description="Helical" evidence="1">
    <location>
        <begin position="12"/>
        <end position="32"/>
    </location>
</feature>
<dbReference type="Pfam" id="PF10741">
    <property type="entry name" value="T2SSM_b"/>
    <property type="match status" value="1"/>
</dbReference>
<dbReference type="InterPro" id="IPR034756">
    <property type="entry name" value="T2SSM_b"/>
</dbReference>